<name>A0AAD5VEX9_9AGAR</name>
<dbReference type="SUPFAM" id="SSF52540">
    <property type="entry name" value="P-loop containing nucleoside triphosphate hydrolases"/>
    <property type="match status" value="1"/>
</dbReference>
<keyword evidence="4" id="KW-1185">Reference proteome</keyword>
<reference evidence="3" key="1">
    <citation type="submission" date="2022-07" db="EMBL/GenBank/DDBJ databases">
        <title>Genome Sequence of Leucocoprinus birnbaumii.</title>
        <authorList>
            <person name="Buettner E."/>
        </authorList>
    </citation>
    <scope>NUCLEOTIDE SEQUENCE</scope>
    <source>
        <strain evidence="3">VT141</strain>
    </source>
</reference>
<dbReference type="PANTHER" id="PTHR10039">
    <property type="entry name" value="AMELOGENIN"/>
    <property type="match status" value="1"/>
</dbReference>
<evidence type="ECO:0000313" key="3">
    <source>
        <dbReference type="EMBL" id="KAJ3554077.1"/>
    </source>
</evidence>
<dbReference type="InterPro" id="IPR056884">
    <property type="entry name" value="NPHP3-like_N"/>
</dbReference>
<dbReference type="Proteomes" id="UP001213000">
    <property type="component" value="Unassembled WGS sequence"/>
</dbReference>
<dbReference type="Gene3D" id="3.40.50.300">
    <property type="entry name" value="P-loop containing nucleotide triphosphate hydrolases"/>
    <property type="match status" value="1"/>
</dbReference>
<evidence type="ECO:0000313" key="4">
    <source>
        <dbReference type="Proteomes" id="UP001213000"/>
    </source>
</evidence>
<protein>
    <recommendedName>
        <fullName evidence="2">Nephrocystin 3-like N-terminal domain-containing protein</fullName>
    </recommendedName>
</protein>
<gene>
    <name evidence="3" type="ORF">NP233_g12497</name>
</gene>
<feature type="domain" description="Nephrocystin 3-like N-terminal" evidence="2">
    <location>
        <begin position="66"/>
        <end position="227"/>
    </location>
</feature>
<evidence type="ECO:0000259" key="2">
    <source>
        <dbReference type="Pfam" id="PF24883"/>
    </source>
</evidence>
<dbReference type="AlphaFoldDB" id="A0AAD5VEX9"/>
<sequence>MFQGAHDFILNNARIVHDSDEPEMPPGSGLEKLLHNSMPDAFHDSSARYPPPKCHLGTRADYISRITDWALGTSDRAEPILWMHGPFGVGKSAVAQSCAEVLEAKNKLVAALFFSRVNMRSDPNRVFTSIAYQIATQFRSFARILDLKIRRDPLILQKSLPKQFNELLVAPIRELGSAAASGLEGLVIIVDGLDECEGTTEQCVIIDLIVKSTREQTTPFRWFITGRPEPHLFNATQTPMVSAVLYQLELPVSRGIDHEILLYLTDEFRKIGESHGLGEWVSESELALLVELVAGLFVYAATIIRFIVDPNTLGPVDQLSGILIYAAERTKAGVKDPRRTEMDRFYTLIMQRLQPRIQLKVREVLLVYWLHRDHQWLHRGQQDQQMSIDILAKLLGMSVSQILYGCNFLQSVLDTRSMVNNGVIHFKFYHASFMDFMTDTQRSGIYSVHHAKVINDLLKRFIHQVNGMHSVAAISQTREISILVYNLLIFTLFGLCEAIGIALDMTTAAALADINFNMIPKLMVQTDFLPRVIINITRFEANLPLQLRDKIIRPSSNPIRHVWKVLGSNNPYVLGHGKNELVCWSRNGRINLNNCFYLDKSKASQVLFKHTGSEPAVHVDTLGYVYKREYYL</sequence>
<dbReference type="InterPro" id="IPR027417">
    <property type="entry name" value="P-loop_NTPase"/>
</dbReference>
<dbReference type="EMBL" id="JANIEX010001829">
    <property type="protein sequence ID" value="KAJ3554077.1"/>
    <property type="molecule type" value="Genomic_DNA"/>
</dbReference>
<comment type="caution">
    <text evidence="3">The sequence shown here is derived from an EMBL/GenBank/DDBJ whole genome shotgun (WGS) entry which is preliminary data.</text>
</comment>
<proteinExistence type="predicted"/>
<keyword evidence="1" id="KW-0677">Repeat</keyword>
<accession>A0AAD5VEX9</accession>
<evidence type="ECO:0000256" key="1">
    <source>
        <dbReference type="ARBA" id="ARBA00022737"/>
    </source>
</evidence>
<dbReference type="PANTHER" id="PTHR10039:SF14">
    <property type="entry name" value="NACHT DOMAIN-CONTAINING PROTEIN"/>
    <property type="match status" value="1"/>
</dbReference>
<dbReference type="Pfam" id="PF24883">
    <property type="entry name" value="NPHP3_N"/>
    <property type="match status" value="1"/>
</dbReference>
<organism evidence="3 4">
    <name type="scientific">Leucocoprinus birnbaumii</name>
    <dbReference type="NCBI Taxonomy" id="56174"/>
    <lineage>
        <taxon>Eukaryota</taxon>
        <taxon>Fungi</taxon>
        <taxon>Dikarya</taxon>
        <taxon>Basidiomycota</taxon>
        <taxon>Agaricomycotina</taxon>
        <taxon>Agaricomycetes</taxon>
        <taxon>Agaricomycetidae</taxon>
        <taxon>Agaricales</taxon>
        <taxon>Agaricineae</taxon>
        <taxon>Agaricaceae</taxon>
        <taxon>Leucocoprinus</taxon>
    </lineage>
</organism>